<dbReference type="PROSITE" id="PS51257">
    <property type="entry name" value="PROKAR_LIPOPROTEIN"/>
    <property type="match status" value="1"/>
</dbReference>
<reference evidence="4" key="1">
    <citation type="journal article" date="2019" name="Int. J. Syst. Evol. Microbiol.">
        <title>The Global Catalogue of Microorganisms (GCM) 10K type strain sequencing project: providing services to taxonomists for standard genome sequencing and annotation.</title>
        <authorList>
            <consortium name="The Broad Institute Genomics Platform"/>
            <consortium name="The Broad Institute Genome Sequencing Center for Infectious Disease"/>
            <person name="Wu L."/>
            <person name="Ma J."/>
        </authorList>
    </citation>
    <scope>NUCLEOTIDE SEQUENCE [LARGE SCALE GENOMIC DNA]</scope>
    <source>
        <strain evidence="4">KCTC 42107</strain>
    </source>
</reference>
<dbReference type="InterPro" id="IPR022409">
    <property type="entry name" value="PKD/Chitinase_dom"/>
</dbReference>
<comment type="caution">
    <text evidence="3">The sequence shown here is derived from an EMBL/GenBank/DDBJ whole genome shotgun (WGS) entry which is preliminary data.</text>
</comment>
<organism evidence="3 4">
    <name type="scientific">Flavobacterium suzhouense</name>
    <dbReference type="NCBI Taxonomy" id="1529638"/>
    <lineage>
        <taxon>Bacteria</taxon>
        <taxon>Pseudomonadati</taxon>
        <taxon>Bacteroidota</taxon>
        <taxon>Flavobacteriia</taxon>
        <taxon>Flavobacteriales</taxon>
        <taxon>Flavobacteriaceae</taxon>
        <taxon>Flavobacterium</taxon>
    </lineage>
</organism>
<dbReference type="SUPFAM" id="SSF49299">
    <property type="entry name" value="PKD domain"/>
    <property type="match status" value="1"/>
</dbReference>
<feature type="chain" id="PRO_5045300925" evidence="1">
    <location>
        <begin position="17"/>
        <end position="509"/>
    </location>
</feature>
<dbReference type="Gene3D" id="2.60.120.260">
    <property type="entry name" value="Galactose-binding domain-like"/>
    <property type="match status" value="1"/>
</dbReference>
<dbReference type="RefSeq" id="WP_379822628.1">
    <property type="nucleotide sequence ID" value="NZ_JBHUMD010000030.1"/>
</dbReference>
<name>A0ABW5P0C1_9FLAO</name>
<dbReference type="CDD" id="cd00146">
    <property type="entry name" value="PKD"/>
    <property type="match status" value="1"/>
</dbReference>
<dbReference type="InterPro" id="IPR008979">
    <property type="entry name" value="Galactose-bd-like_sf"/>
</dbReference>
<keyword evidence="4" id="KW-1185">Reference proteome</keyword>
<dbReference type="SUPFAM" id="SSF49785">
    <property type="entry name" value="Galactose-binding domain-like"/>
    <property type="match status" value="1"/>
</dbReference>
<dbReference type="Gene3D" id="2.60.40.10">
    <property type="entry name" value="Immunoglobulins"/>
    <property type="match status" value="1"/>
</dbReference>
<sequence>MKNIKILMLFMLTAFAISCSDDETSLGSVTNANPAGNISALFTITQDNTGLVTITPNAEGAVRFEVYDGDGATEPVELLPGQNMQHIYAEGVYPVKIVAYDITGKSSEATQELTVTFRAPENIEIIAIPVAGNSFGIDVTAKADYETFFEVTFGEAGETPIPFNEGQTVNHVYSAIGTYTITVVAYSGGVATSTATKEVTILDPLKLPLDFESATLTYSFIDFGGCATSLADNPDATGVNTSTKVAHMVKNAGEVWAGTAIQLEEVIDFTTYKAVKMKVWSPTAGIPVTLKVENAADSGINFENQQFTTVANAWETLVFDYSAIDASQEFSKLVIFFNLGTSGSGESYYFDDIEQTVSPLSITFESAVNMSSFGNAITTVEVNPDQTGINTSAGVGKFEKPNGAETWAGVAFPQNLPLDFSVMKKVKIKVWSPQAGIPVLLKFEKGDDNQVFIEKTQNTTVANAWEELTYDYSDVIDSSVPYQTPVVFFNFGATGDGSIYYFDDIKQSN</sequence>
<gene>
    <name evidence="3" type="ORF">ACFSR3_16710</name>
</gene>
<dbReference type="PROSITE" id="PS50093">
    <property type="entry name" value="PKD"/>
    <property type="match status" value="1"/>
</dbReference>
<feature type="signal peptide" evidence="1">
    <location>
        <begin position="1"/>
        <end position="16"/>
    </location>
</feature>
<proteinExistence type="predicted"/>
<keyword evidence="1" id="KW-0732">Signal</keyword>
<dbReference type="Proteomes" id="UP001597480">
    <property type="component" value="Unassembled WGS sequence"/>
</dbReference>
<dbReference type="InterPro" id="IPR035986">
    <property type="entry name" value="PKD_dom_sf"/>
</dbReference>
<dbReference type="SMART" id="SM00089">
    <property type="entry name" value="PKD"/>
    <property type="match status" value="2"/>
</dbReference>
<feature type="domain" description="PKD" evidence="2">
    <location>
        <begin position="149"/>
        <end position="201"/>
    </location>
</feature>
<evidence type="ECO:0000313" key="4">
    <source>
        <dbReference type="Proteomes" id="UP001597480"/>
    </source>
</evidence>
<dbReference type="EMBL" id="JBHUMD010000030">
    <property type="protein sequence ID" value="MFD2603707.1"/>
    <property type="molecule type" value="Genomic_DNA"/>
</dbReference>
<dbReference type="InterPro" id="IPR013783">
    <property type="entry name" value="Ig-like_fold"/>
</dbReference>
<protein>
    <submittedName>
        <fullName evidence="3">PKD domain-containing protein</fullName>
    </submittedName>
</protein>
<evidence type="ECO:0000259" key="2">
    <source>
        <dbReference type="PROSITE" id="PS50093"/>
    </source>
</evidence>
<accession>A0ABW5P0C1</accession>
<dbReference type="InterPro" id="IPR000601">
    <property type="entry name" value="PKD_dom"/>
</dbReference>
<evidence type="ECO:0000313" key="3">
    <source>
        <dbReference type="EMBL" id="MFD2603707.1"/>
    </source>
</evidence>
<evidence type="ECO:0000256" key="1">
    <source>
        <dbReference type="SAM" id="SignalP"/>
    </source>
</evidence>